<evidence type="ECO:0000256" key="6">
    <source>
        <dbReference type="ARBA" id="ARBA00023136"/>
    </source>
</evidence>
<dbReference type="Gene3D" id="1.20.1250.20">
    <property type="entry name" value="MFS general substrate transporter like domains"/>
    <property type="match status" value="2"/>
</dbReference>
<dbReference type="PANTHER" id="PTHR42718">
    <property type="entry name" value="MAJOR FACILITATOR SUPERFAMILY MULTIDRUG TRANSPORTER MFSC"/>
    <property type="match status" value="1"/>
</dbReference>
<name>A0A3E2H1B0_SCYLI</name>
<keyword evidence="6" id="KW-0472">Membrane</keyword>
<dbReference type="InterPro" id="IPR020846">
    <property type="entry name" value="MFS_dom"/>
</dbReference>
<keyword evidence="5" id="KW-1133">Transmembrane helix</keyword>
<evidence type="ECO:0000256" key="5">
    <source>
        <dbReference type="ARBA" id="ARBA00022989"/>
    </source>
</evidence>
<comment type="subcellular location">
    <subcellularLocation>
        <location evidence="1">Membrane</location>
        <topology evidence="1">Multi-pass membrane protein</topology>
    </subcellularLocation>
</comment>
<reference evidence="9 10" key="1">
    <citation type="submission" date="2018-05" db="EMBL/GenBank/DDBJ databases">
        <title>Draft genome sequence of Scytalidium lignicola DSM 105466, a ubiquitous saprotrophic fungus.</title>
        <authorList>
            <person name="Buettner E."/>
            <person name="Gebauer A.M."/>
            <person name="Hofrichter M."/>
            <person name="Liers C."/>
            <person name="Kellner H."/>
        </authorList>
    </citation>
    <scope>NUCLEOTIDE SEQUENCE [LARGE SCALE GENOMIC DNA]</scope>
    <source>
        <strain evidence="9 10">DSM 105466</strain>
    </source>
</reference>
<feature type="compositionally biased region" description="Polar residues" evidence="7">
    <location>
        <begin position="1"/>
        <end position="12"/>
    </location>
</feature>
<evidence type="ECO:0000313" key="10">
    <source>
        <dbReference type="Proteomes" id="UP000258309"/>
    </source>
</evidence>
<evidence type="ECO:0000256" key="7">
    <source>
        <dbReference type="SAM" id="MobiDB-lite"/>
    </source>
</evidence>
<dbReference type="AlphaFoldDB" id="A0A3E2H1B0"/>
<dbReference type="FunFam" id="1.20.1250.20:FF:000285">
    <property type="entry name" value="MFS general substrate transporter"/>
    <property type="match status" value="1"/>
</dbReference>
<accession>A0A3E2H1B0</accession>
<evidence type="ECO:0000259" key="8">
    <source>
        <dbReference type="PROSITE" id="PS50850"/>
    </source>
</evidence>
<dbReference type="PANTHER" id="PTHR42718:SF1">
    <property type="entry name" value="LOW AFFINITY AMMONIUM TRANSPORTER"/>
    <property type="match status" value="1"/>
</dbReference>
<dbReference type="Proteomes" id="UP000258309">
    <property type="component" value="Unassembled WGS sequence"/>
</dbReference>
<evidence type="ECO:0000256" key="4">
    <source>
        <dbReference type="ARBA" id="ARBA00022692"/>
    </source>
</evidence>
<gene>
    <name evidence="9" type="ORF">B7463_g9159</name>
</gene>
<dbReference type="InterPro" id="IPR036259">
    <property type="entry name" value="MFS_trans_sf"/>
</dbReference>
<keyword evidence="3" id="KW-0813">Transport</keyword>
<keyword evidence="10" id="KW-1185">Reference proteome</keyword>
<organism evidence="9 10">
    <name type="scientific">Scytalidium lignicola</name>
    <name type="common">Hyphomycete</name>
    <dbReference type="NCBI Taxonomy" id="5539"/>
    <lineage>
        <taxon>Eukaryota</taxon>
        <taxon>Fungi</taxon>
        <taxon>Dikarya</taxon>
        <taxon>Ascomycota</taxon>
        <taxon>Pezizomycotina</taxon>
        <taxon>Leotiomycetes</taxon>
        <taxon>Leotiomycetes incertae sedis</taxon>
        <taxon>Scytalidium</taxon>
    </lineage>
</organism>
<dbReference type="SUPFAM" id="SSF103473">
    <property type="entry name" value="MFS general substrate transporter"/>
    <property type="match status" value="1"/>
</dbReference>
<feature type="non-terminal residue" evidence="9">
    <location>
        <position position="529"/>
    </location>
</feature>
<evidence type="ECO:0000256" key="2">
    <source>
        <dbReference type="ARBA" id="ARBA00008335"/>
    </source>
</evidence>
<evidence type="ECO:0000313" key="9">
    <source>
        <dbReference type="EMBL" id="RFU27179.1"/>
    </source>
</evidence>
<dbReference type="CDD" id="cd17476">
    <property type="entry name" value="MFS_Amf1_MDR_like"/>
    <property type="match status" value="1"/>
</dbReference>
<feature type="compositionally biased region" description="Basic and acidic residues" evidence="7">
    <location>
        <begin position="18"/>
        <end position="39"/>
    </location>
</feature>
<dbReference type="Pfam" id="PF07690">
    <property type="entry name" value="MFS_1"/>
    <property type="match status" value="1"/>
</dbReference>
<dbReference type="OMA" id="LCMSIAP"/>
<dbReference type="EMBL" id="NCSJ02000219">
    <property type="protein sequence ID" value="RFU27179.1"/>
    <property type="molecule type" value="Genomic_DNA"/>
</dbReference>
<feature type="domain" description="Major facilitator superfamily (MFS) profile" evidence="8">
    <location>
        <begin position="57"/>
        <end position="516"/>
    </location>
</feature>
<evidence type="ECO:0000256" key="3">
    <source>
        <dbReference type="ARBA" id="ARBA00022448"/>
    </source>
</evidence>
<dbReference type="PROSITE" id="PS50850">
    <property type="entry name" value="MFS"/>
    <property type="match status" value="1"/>
</dbReference>
<dbReference type="InterPro" id="IPR011701">
    <property type="entry name" value="MFS"/>
</dbReference>
<dbReference type="GO" id="GO:0022857">
    <property type="term" value="F:transmembrane transporter activity"/>
    <property type="evidence" value="ECO:0007669"/>
    <property type="project" value="InterPro"/>
</dbReference>
<proteinExistence type="inferred from homology"/>
<comment type="similarity">
    <text evidence="2">Belongs to the major facilitator superfamily.</text>
</comment>
<comment type="caution">
    <text evidence="9">The sequence shown here is derived from an EMBL/GenBank/DDBJ whole genome shotgun (WGS) entry which is preliminary data.</text>
</comment>
<protein>
    <recommendedName>
        <fullName evidence="8">Major facilitator superfamily (MFS) profile domain-containing protein</fullName>
    </recommendedName>
</protein>
<feature type="non-terminal residue" evidence="9">
    <location>
        <position position="1"/>
    </location>
</feature>
<dbReference type="GO" id="GO:0016020">
    <property type="term" value="C:membrane"/>
    <property type="evidence" value="ECO:0007669"/>
    <property type="project" value="UniProtKB-SubCell"/>
</dbReference>
<feature type="region of interest" description="Disordered" evidence="7">
    <location>
        <begin position="1"/>
        <end position="39"/>
    </location>
</feature>
<evidence type="ECO:0000256" key="1">
    <source>
        <dbReference type="ARBA" id="ARBA00004141"/>
    </source>
</evidence>
<sequence>MTSAVQSSNSSAFDPDGDLERQKTEVHEHPDEHPDNRFPELEMATSKVEQPKSLLKEAMFVAVICMAQLMTQAVLGQAIAPLHIIGDSFGVTNPGQLSWYSAAYSLTVGTFILPAGRLGDIFGHKLLFVAGFLWLALWTMLAGFSVYSDSIFFDCCRALQGIGPAFLLPNAIAILGRTYEPGRRKDMVFSLFGATAPGGAVLGQLFTSLFAVRVWWPWAFWVTAMICCILAVLGVLAIPHTPTVGRSGDTFAQLFSRLDGFGAITGVIGLVLINFAWNQGPVVGWTTPYTYILLIVGFIFIAAFVFIESRATHPLVPGEALSADVGFVLACIATGWSSFGIWMFYTWQMIEQLRHVSPILASAQFSPVAVSGFCAAIATGILLSHLRTSMVMLLALLAFTVGSILATTAPVGQTYWAQTFVSLLVMPWGMDMSFPAATILLSNAMPKRHQGLAASLVNTVVNYSISIGLGFAGTIESNLDPDGTQLLKGYRGAYYMGLGLAGGGLIISIFFVLYHQFGEKKETPDTEGK</sequence>
<dbReference type="OrthoDB" id="2428527at2759"/>
<keyword evidence="4" id="KW-0812">Transmembrane</keyword>